<dbReference type="RefSeq" id="WP_013427717.1">
    <property type="nucleotide sequence ID" value="NC_014666.1"/>
</dbReference>
<dbReference type="STRING" id="298654.FraEuI1c_6636"/>
<dbReference type="InterPro" id="IPR011990">
    <property type="entry name" value="TPR-like_helical_dom_sf"/>
</dbReference>
<dbReference type="Gene3D" id="1.25.40.10">
    <property type="entry name" value="Tetratricopeptide repeat domain"/>
    <property type="match status" value="1"/>
</dbReference>
<sequence length="613" mass="66247">MAAGRPYLGLRSFDVGDRHLFHGRDQESETVRALWESHRLVVLFGQSGVGKTSLLRAGVLPRFGGEAAEVLPLGRVSQGTAFPTAGMPNLNPYTYSLLSTWSRATSPAQLTGMSITAFLRGVEDQRDRFGDPVPLYGAIDQFEELFSDLPHRIGYREDFIADLREAVAAVPRLRLLVSIREDALARLLPYEQDIVPSGACRYSMASMRPEAALAAVTGPLAGTGRAFAPGVAERLVADLRAVTFTNTLGERRTVASDTVEPSHLQMVCSALWDALPEDVELISSQYLLDHADIDRMLGNVCARAIAEVAAQHGLPTAELWRWVRAQFITELGTRSTVYEGISSTAGMTNSIPRELARLHLLKADDRAGSRWYELLHDRLIEPIRAGTRSWSGVEEEPTQSRNALLLRTAESALADGDLALAEQYATEAVRFSTDPGDGRFRAEVEALVAHIAAGRNRPDEAAERYRTAAAAFDALGDLTAGGRVLASLGRLLLRHGQVANAADELASASARLPGDIDLRTDHAKALAQAGQRHAAIGVLNSALALELGNIEALALRGTLHAESGSIAAALRDLEMVERLSPQTARRPDVAAARERVRRLRGETDEPGPLAPPA</sequence>
<dbReference type="AlphaFoldDB" id="E3JAY5"/>
<dbReference type="OrthoDB" id="3204522at2"/>
<feature type="domain" description="Novel STAND NTPase 1" evidence="2">
    <location>
        <begin position="6"/>
        <end position="381"/>
    </location>
</feature>
<evidence type="ECO:0000256" key="1">
    <source>
        <dbReference type="SAM" id="MobiDB-lite"/>
    </source>
</evidence>
<keyword evidence="4" id="KW-1185">Reference proteome</keyword>
<dbReference type="eggNOG" id="COG1672">
    <property type="taxonomic scope" value="Bacteria"/>
</dbReference>
<organism evidence="3 4">
    <name type="scientific">Pseudofrankia inefficax (strain DSM 45817 / CECT 9037 / DDB 130130 / EuI1c)</name>
    <name type="common">Frankia inefficax</name>
    <dbReference type="NCBI Taxonomy" id="298654"/>
    <lineage>
        <taxon>Bacteria</taxon>
        <taxon>Bacillati</taxon>
        <taxon>Actinomycetota</taxon>
        <taxon>Actinomycetes</taxon>
        <taxon>Frankiales</taxon>
        <taxon>Frankiaceae</taxon>
        <taxon>Pseudofrankia</taxon>
    </lineage>
</organism>
<dbReference type="SUPFAM" id="SSF48452">
    <property type="entry name" value="TPR-like"/>
    <property type="match status" value="1"/>
</dbReference>
<dbReference type="EMBL" id="CP002299">
    <property type="protein sequence ID" value="ADP84606.1"/>
    <property type="molecule type" value="Genomic_DNA"/>
</dbReference>
<evidence type="ECO:0000313" key="3">
    <source>
        <dbReference type="EMBL" id="ADP84606.1"/>
    </source>
</evidence>
<dbReference type="Gene3D" id="3.40.50.300">
    <property type="entry name" value="P-loop containing nucleotide triphosphate hydrolases"/>
    <property type="match status" value="1"/>
</dbReference>
<proteinExistence type="predicted"/>
<protein>
    <submittedName>
        <fullName evidence="3">Tetratricopeptide TPR_2 repeat protein</fullName>
    </submittedName>
</protein>
<dbReference type="Pfam" id="PF20703">
    <property type="entry name" value="nSTAND1"/>
    <property type="match status" value="1"/>
</dbReference>
<feature type="region of interest" description="Disordered" evidence="1">
    <location>
        <begin position="581"/>
        <end position="613"/>
    </location>
</feature>
<evidence type="ECO:0000313" key="4">
    <source>
        <dbReference type="Proteomes" id="UP000002484"/>
    </source>
</evidence>
<evidence type="ECO:0000259" key="2">
    <source>
        <dbReference type="Pfam" id="PF20703"/>
    </source>
</evidence>
<gene>
    <name evidence="3" type="ordered locus">FraEuI1c_6636</name>
</gene>
<dbReference type="InterPro" id="IPR049052">
    <property type="entry name" value="nSTAND1"/>
</dbReference>
<dbReference type="InParanoid" id="E3JAY5"/>
<dbReference type="KEGG" id="fri:FraEuI1c_6636"/>
<dbReference type="InterPro" id="IPR027417">
    <property type="entry name" value="P-loop_NTPase"/>
</dbReference>
<reference evidence="3 4" key="1">
    <citation type="submission" date="2010-10" db="EMBL/GenBank/DDBJ databases">
        <title>Complete sequence of Frankia sp. EuI1c.</title>
        <authorList>
            <consortium name="US DOE Joint Genome Institute"/>
            <person name="Lucas S."/>
            <person name="Copeland A."/>
            <person name="Lapidus A."/>
            <person name="Cheng J.-F."/>
            <person name="Bruce D."/>
            <person name="Goodwin L."/>
            <person name="Pitluck S."/>
            <person name="Chertkov O."/>
            <person name="Detter J.C."/>
            <person name="Han C."/>
            <person name="Tapia R."/>
            <person name="Land M."/>
            <person name="Hauser L."/>
            <person name="Jeffries C."/>
            <person name="Kyrpides N."/>
            <person name="Ivanova N."/>
            <person name="Mikhailova N."/>
            <person name="Beauchemin N."/>
            <person name="Sen A."/>
            <person name="Sur S.A."/>
            <person name="Gtari M."/>
            <person name="Wall L."/>
            <person name="Tisa L."/>
            <person name="Woyke T."/>
        </authorList>
    </citation>
    <scope>NUCLEOTIDE SEQUENCE [LARGE SCALE GENOMIC DNA]</scope>
    <source>
        <strain evidence="4">DSM 45817 / CECT 9037 / EuI1c</strain>
    </source>
</reference>
<name>E3JAY5_PSEI1</name>
<accession>E3JAY5</accession>
<feature type="compositionally biased region" description="Basic and acidic residues" evidence="1">
    <location>
        <begin position="585"/>
        <end position="603"/>
    </location>
</feature>
<dbReference type="HOGENOM" id="CLU_416133_0_0_11"/>
<dbReference type="Proteomes" id="UP000002484">
    <property type="component" value="Chromosome"/>
</dbReference>